<comment type="caution">
    <text evidence="2">The sequence shown here is derived from an EMBL/GenBank/DDBJ whole genome shotgun (WGS) entry which is preliminary data.</text>
</comment>
<reference evidence="2" key="1">
    <citation type="journal article" date="2020" name="G3 (Bethesda)">
        <title>High-Quality Assemblies for Three Invasive Social Wasps from the &lt;i&gt;Vespula&lt;/i&gt; Genus.</title>
        <authorList>
            <person name="Harrop T.W.R."/>
            <person name="Guhlin J."/>
            <person name="McLaughlin G.M."/>
            <person name="Permina E."/>
            <person name="Stockwell P."/>
            <person name="Gilligan J."/>
            <person name="Le Lec M.F."/>
            <person name="Gruber M.A.M."/>
            <person name="Quinn O."/>
            <person name="Lovegrove M."/>
            <person name="Duncan E.J."/>
            <person name="Remnant E.J."/>
            <person name="Van Eeckhoven J."/>
            <person name="Graham B."/>
            <person name="Knapp R.A."/>
            <person name="Langford K.W."/>
            <person name="Kronenberg Z."/>
            <person name="Press M.O."/>
            <person name="Eacker S.M."/>
            <person name="Wilson-Rankin E.E."/>
            <person name="Purcell J."/>
            <person name="Lester P.J."/>
            <person name="Dearden P.K."/>
        </authorList>
    </citation>
    <scope>NUCLEOTIDE SEQUENCE</scope>
    <source>
        <strain evidence="2">Linc-1</strain>
    </source>
</reference>
<protein>
    <submittedName>
        <fullName evidence="2">Uncharacterized protein</fullName>
    </submittedName>
</protein>
<feature type="region of interest" description="Disordered" evidence="1">
    <location>
        <begin position="1"/>
        <end position="121"/>
    </location>
</feature>
<evidence type="ECO:0000313" key="2">
    <source>
        <dbReference type="EMBL" id="KAF7401663.1"/>
    </source>
</evidence>
<feature type="compositionally biased region" description="Basic and acidic residues" evidence="1">
    <location>
        <begin position="23"/>
        <end position="47"/>
    </location>
</feature>
<organism evidence="2 3">
    <name type="scientific">Vespula germanica</name>
    <name type="common">German yellow jacket</name>
    <name type="synonym">Paravespula germanica</name>
    <dbReference type="NCBI Taxonomy" id="30212"/>
    <lineage>
        <taxon>Eukaryota</taxon>
        <taxon>Metazoa</taxon>
        <taxon>Ecdysozoa</taxon>
        <taxon>Arthropoda</taxon>
        <taxon>Hexapoda</taxon>
        <taxon>Insecta</taxon>
        <taxon>Pterygota</taxon>
        <taxon>Neoptera</taxon>
        <taxon>Endopterygota</taxon>
        <taxon>Hymenoptera</taxon>
        <taxon>Apocrita</taxon>
        <taxon>Aculeata</taxon>
        <taxon>Vespoidea</taxon>
        <taxon>Vespidae</taxon>
        <taxon>Vespinae</taxon>
        <taxon>Vespula</taxon>
    </lineage>
</organism>
<accession>A0A834K7N4</accession>
<dbReference type="Proteomes" id="UP000617340">
    <property type="component" value="Unassembled WGS sequence"/>
</dbReference>
<sequence>MRGINFSHAALHEEEEEEEEEEVVRGRGREIEGEGGEGRGRGGRDGGGRGGGAFGTRRRDVHARTRGNAHTAKCSGKPTTTTMRTIDYRRDRHTVLNPRHSRRPWSRLESRAREPSSDHVD</sequence>
<feature type="compositionally biased region" description="Acidic residues" evidence="1">
    <location>
        <begin position="13"/>
        <end position="22"/>
    </location>
</feature>
<dbReference type="EMBL" id="JACSDZ010000006">
    <property type="protein sequence ID" value="KAF7401663.1"/>
    <property type="molecule type" value="Genomic_DNA"/>
</dbReference>
<evidence type="ECO:0000256" key="1">
    <source>
        <dbReference type="SAM" id="MobiDB-lite"/>
    </source>
</evidence>
<name>A0A834K7N4_VESGE</name>
<keyword evidence="3" id="KW-1185">Reference proteome</keyword>
<feature type="compositionally biased region" description="Basic and acidic residues" evidence="1">
    <location>
        <begin position="106"/>
        <end position="121"/>
    </location>
</feature>
<proteinExistence type="predicted"/>
<evidence type="ECO:0000313" key="3">
    <source>
        <dbReference type="Proteomes" id="UP000617340"/>
    </source>
</evidence>
<gene>
    <name evidence="2" type="ORF">HZH68_007483</name>
</gene>
<dbReference type="AlphaFoldDB" id="A0A834K7N4"/>